<dbReference type="NCBIfam" id="NF038353">
    <property type="entry name" value="FxLYD_dom"/>
    <property type="match status" value="1"/>
</dbReference>
<feature type="compositionally biased region" description="Low complexity" evidence="1">
    <location>
        <begin position="62"/>
        <end position="72"/>
    </location>
</feature>
<feature type="region of interest" description="Disordered" evidence="1">
    <location>
        <begin position="37"/>
        <end position="85"/>
    </location>
</feature>
<evidence type="ECO:0000259" key="3">
    <source>
        <dbReference type="Pfam" id="PF13717"/>
    </source>
</evidence>
<keyword evidence="2" id="KW-1133">Transmembrane helix</keyword>
<keyword evidence="5" id="KW-1185">Reference proteome</keyword>
<keyword evidence="2" id="KW-0472">Membrane</keyword>
<feature type="domain" description="Zinc finger/thioredoxin putative" evidence="3">
    <location>
        <begin position="1"/>
        <end position="35"/>
    </location>
</feature>
<gene>
    <name evidence="4" type="ORF">SAMN05421742_10786</name>
</gene>
<dbReference type="CDD" id="cd20335">
    <property type="entry name" value="BRcat_RBR"/>
    <property type="match status" value="1"/>
</dbReference>
<dbReference type="Proteomes" id="UP000217076">
    <property type="component" value="Unassembled WGS sequence"/>
</dbReference>
<evidence type="ECO:0000256" key="2">
    <source>
        <dbReference type="SAM" id="Phobius"/>
    </source>
</evidence>
<evidence type="ECO:0000313" key="5">
    <source>
        <dbReference type="Proteomes" id="UP000217076"/>
    </source>
</evidence>
<dbReference type="Pfam" id="PF11906">
    <property type="entry name" value="DUF3426"/>
    <property type="match status" value="1"/>
</dbReference>
<protein>
    <submittedName>
        <fullName evidence="4">MJ0042 family finger-like domain-containing protein</fullName>
    </submittedName>
</protein>
<dbReference type="OrthoDB" id="7159357at2"/>
<reference evidence="5" key="1">
    <citation type="submission" date="2016-10" db="EMBL/GenBank/DDBJ databases">
        <authorList>
            <person name="Varghese N."/>
            <person name="Submissions S."/>
        </authorList>
    </citation>
    <scope>NUCLEOTIDE SEQUENCE [LARGE SCALE GENOMIC DNA]</scope>
    <source>
        <strain evidence="5">930I</strain>
    </source>
</reference>
<sequence>MIIQCPNCQARFSLPDHALGAAGRSLKCARCGHRWHQPPTTETDSPPRQPPAPPPSSPVEAPPADWAAAEAAPPRPDVPLQSEDDEPTDLEALSAMLAAGQSRDEGDDEMTDFEALGDDDDEALRNILGGDRPSPFAEKKKSRWWLWLLLTVLLVGGGGAAGGYFLRTTVVETWPATEAVYTRLGIPVEVLGAGLSFQGSRHEFLPLDNGKQLVVTGTIVNLSEVPREVPFIRLMMFDKQDRILQDVLTQPPTDSLEPGATAQYRIALDNPSDAASRYEVDWSPGPQGTGED</sequence>
<dbReference type="Pfam" id="PF13717">
    <property type="entry name" value="Zn_ribbon_4"/>
    <property type="match status" value="1"/>
</dbReference>
<evidence type="ECO:0000313" key="4">
    <source>
        <dbReference type="EMBL" id="SDH48340.1"/>
    </source>
</evidence>
<dbReference type="AlphaFoldDB" id="A0A1G8CTS4"/>
<dbReference type="NCBIfam" id="TIGR02098">
    <property type="entry name" value="MJ0042_CXXC"/>
    <property type="match status" value="1"/>
</dbReference>
<dbReference type="InterPro" id="IPR011723">
    <property type="entry name" value="Znf/thioredoxin_put"/>
</dbReference>
<feature type="compositionally biased region" description="Pro residues" evidence="1">
    <location>
        <begin position="47"/>
        <end position="61"/>
    </location>
</feature>
<feature type="transmembrane region" description="Helical" evidence="2">
    <location>
        <begin position="144"/>
        <end position="166"/>
    </location>
</feature>
<dbReference type="EMBL" id="FNCV01000007">
    <property type="protein sequence ID" value="SDH48340.1"/>
    <property type="molecule type" value="Genomic_DNA"/>
</dbReference>
<name>A0A1G8CTS4_9PROT</name>
<dbReference type="STRING" id="83401.SAMN05421742_10786"/>
<dbReference type="RefSeq" id="WP_092619989.1">
    <property type="nucleotide sequence ID" value="NZ_FNCV01000007.1"/>
</dbReference>
<dbReference type="InterPro" id="IPR021834">
    <property type="entry name" value="DUF3426"/>
</dbReference>
<proteinExistence type="predicted"/>
<organism evidence="4 5">
    <name type="scientific">Roseospirillum parvum</name>
    <dbReference type="NCBI Taxonomy" id="83401"/>
    <lineage>
        <taxon>Bacteria</taxon>
        <taxon>Pseudomonadati</taxon>
        <taxon>Pseudomonadota</taxon>
        <taxon>Alphaproteobacteria</taxon>
        <taxon>Rhodospirillales</taxon>
        <taxon>Rhodospirillaceae</taxon>
        <taxon>Roseospirillum</taxon>
    </lineage>
</organism>
<keyword evidence="2" id="KW-0812">Transmembrane</keyword>
<evidence type="ECO:0000256" key="1">
    <source>
        <dbReference type="SAM" id="MobiDB-lite"/>
    </source>
</evidence>
<dbReference type="InterPro" id="IPR047676">
    <property type="entry name" value="FxLYD_dom"/>
</dbReference>
<feature type="region of interest" description="Disordered" evidence="1">
    <location>
        <begin position="270"/>
        <end position="292"/>
    </location>
</feature>
<accession>A0A1G8CTS4</accession>